<feature type="domain" description="J" evidence="3">
    <location>
        <begin position="135"/>
        <end position="205"/>
    </location>
</feature>
<keyword evidence="1" id="KW-0143">Chaperone</keyword>
<dbReference type="Proteomes" id="UP000635477">
    <property type="component" value="Unassembled WGS sequence"/>
</dbReference>
<name>A0A8H4UKX4_9HYPO</name>
<dbReference type="Pfam" id="PF00226">
    <property type="entry name" value="DnaJ"/>
    <property type="match status" value="1"/>
</dbReference>
<evidence type="ECO:0000259" key="3">
    <source>
        <dbReference type="PROSITE" id="PS50076"/>
    </source>
</evidence>
<dbReference type="Gene3D" id="1.10.287.110">
    <property type="entry name" value="DnaJ domain"/>
    <property type="match status" value="1"/>
</dbReference>
<dbReference type="InterPro" id="IPR001623">
    <property type="entry name" value="DnaJ_domain"/>
</dbReference>
<dbReference type="SMART" id="SM00271">
    <property type="entry name" value="DnaJ"/>
    <property type="match status" value="1"/>
</dbReference>
<dbReference type="SUPFAM" id="SSF46565">
    <property type="entry name" value="Chaperone J-domain"/>
    <property type="match status" value="1"/>
</dbReference>
<gene>
    <name evidence="4" type="ORF">FZEAL_5120</name>
</gene>
<feature type="region of interest" description="Disordered" evidence="2">
    <location>
        <begin position="1"/>
        <end position="60"/>
    </location>
</feature>
<feature type="region of interest" description="Disordered" evidence="2">
    <location>
        <begin position="96"/>
        <end position="129"/>
    </location>
</feature>
<sequence length="831" mass="90573">MTDSSNRPSSLRVPRVRHGGSSSRAPSIRSSRAPSVRSSAAHDDSRHPSGGPGTAHSLRAASSRFSLNENFAATRQEYALWDDDTSSIYTEHLANASEAGDPEAGDKTLVSSTDGPGLPSNADDTAPDPEALDWEYYDMLCLPRDAEALSQDQIRSAYYRLFLLFYPDTYPENLRPIARLQFLRAQEAFETLIDPARRAQYDLDHLLQAKTQETLSGDDIAFKEAVQNRIQNGIHTSSDLGIRLDGTGSARTNGATLLSDLQLLDFSLSHSISLDVPALRDVLQPHVSRIEHRASSKEKEELVASPSQPTIEVATPTVTVTGSTYGVAGDMSTVPTALLYDRYQPLLPLSIPRHRLIQLVENRLSPLVTLRCRQEFLNRAAIISPDKLRWIKTAIELESDILPEFSATSRLYHHFALPNCSGPTILEASIQSSRHAPRIQPRVALGLHQNSYYGTGFMRADSGNWILGPRESWGIAKMKPNLFSAESLLRTAPSLELGFRTGSAERKPASGSLDSPGSESGIRGLDHELDSCKHGTWAVSAAATPTSCTGLVRYSKDLNLPFQLSPSSSDPGASSAVSSSSRLEVELCSNTFHDRYLALRSLWSVGRFARLGLEVGISLHSLHFSVYWSRLGQRLSVPLLIAPRSLLGPSILFCAGALPFAGLAVLELVLDHQRRQRPSNPGRRTRPQPPSAKLSSAEAHVGIARHRQEADDVTLLLAQAIAGRQKRQMSLGGLVILNAKFGIPDGHGLLATSEQVADVTIALAALMNEPTDANEPALVVPRGVHKSRLPGFWDPAPGRDKVLRVEYWFKGQEGVVEVGGRDELVLPPPQV</sequence>
<keyword evidence="5" id="KW-1185">Reference proteome</keyword>
<comment type="caution">
    <text evidence="4">The sequence shown here is derived from an EMBL/GenBank/DDBJ whole genome shotgun (WGS) entry which is preliminary data.</text>
</comment>
<dbReference type="InterPro" id="IPR052243">
    <property type="entry name" value="Mito_inner_membrane_organizer"/>
</dbReference>
<dbReference type="PANTHER" id="PTHR44157">
    <property type="entry name" value="DNAJ HOMOLOG SUBFAMILY C MEMBER 11"/>
    <property type="match status" value="1"/>
</dbReference>
<dbReference type="AlphaFoldDB" id="A0A8H4UKX4"/>
<dbReference type="PANTHER" id="PTHR44157:SF1">
    <property type="entry name" value="DNAJ HOMOLOG SUBFAMILY C MEMBER 11"/>
    <property type="match status" value="1"/>
</dbReference>
<reference evidence="4" key="1">
    <citation type="journal article" date="2020" name="BMC Genomics">
        <title>Correction to: Identification and distribution of gene clusters required for synthesis of sphingolipid metabolism inhibitors in diverse species of the filamentous fungus Fusarium.</title>
        <authorList>
            <person name="Kim H.S."/>
            <person name="Lohmar J.M."/>
            <person name="Busman M."/>
            <person name="Brown D.W."/>
            <person name="Naumann T.A."/>
            <person name="Divon H.H."/>
            <person name="Lysoe E."/>
            <person name="Uhlig S."/>
            <person name="Proctor R.H."/>
        </authorList>
    </citation>
    <scope>NUCLEOTIDE SEQUENCE</scope>
    <source>
        <strain evidence="4">NRRL 22465</strain>
    </source>
</reference>
<feature type="compositionally biased region" description="Low complexity" evidence="2">
    <location>
        <begin position="21"/>
        <end position="39"/>
    </location>
</feature>
<dbReference type="PROSITE" id="PS50076">
    <property type="entry name" value="DNAJ_2"/>
    <property type="match status" value="1"/>
</dbReference>
<proteinExistence type="predicted"/>
<dbReference type="InterPro" id="IPR036869">
    <property type="entry name" value="J_dom_sf"/>
</dbReference>
<dbReference type="InterPro" id="IPR024586">
    <property type="entry name" value="DnaJ-like_C11_C"/>
</dbReference>
<feature type="region of interest" description="Disordered" evidence="2">
    <location>
        <begin position="675"/>
        <end position="699"/>
    </location>
</feature>
<dbReference type="EMBL" id="JABEYC010000362">
    <property type="protein sequence ID" value="KAF4978522.1"/>
    <property type="molecule type" value="Genomic_DNA"/>
</dbReference>
<dbReference type="OrthoDB" id="666364at2759"/>
<evidence type="ECO:0000313" key="5">
    <source>
        <dbReference type="Proteomes" id="UP000635477"/>
    </source>
</evidence>
<dbReference type="CDD" id="cd06257">
    <property type="entry name" value="DnaJ"/>
    <property type="match status" value="1"/>
</dbReference>
<dbReference type="GO" id="GO:0005739">
    <property type="term" value="C:mitochondrion"/>
    <property type="evidence" value="ECO:0007669"/>
    <property type="project" value="GOC"/>
</dbReference>
<evidence type="ECO:0000313" key="4">
    <source>
        <dbReference type="EMBL" id="KAF4978522.1"/>
    </source>
</evidence>
<protein>
    <recommendedName>
        <fullName evidence="3">J domain-containing protein</fullName>
    </recommendedName>
</protein>
<accession>A0A8H4UKX4</accession>
<organism evidence="4 5">
    <name type="scientific">Fusarium zealandicum</name>
    <dbReference type="NCBI Taxonomy" id="1053134"/>
    <lineage>
        <taxon>Eukaryota</taxon>
        <taxon>Fungi</taxon>
        <taxon>Dikarya</taxon>
        <taxon>Ascomycota</taxon>
        <taxon>Pezizomycotina</taxon>
        <taxon>Sordariomycetes</taxon>
        <taxon>Hypocreomycetidae</taxon>
        <taxon>Hypocreales</taxon>
        <taxon>Nectriaceae</taxon>
        <taxon>Fusarium</taxon>
        <taxon>Fusarium staphyleae species complex</taxon>
    </lineage>
</organism>
<dbReference type="Pfam" id="PF11875">
    <property type="entry name" value="DnaJ-like_C11_C"/>
    <property type="match status" value="1"/>
</dbReference>
<evidence type="ECO:0000256" key="2">
    <source>
        <dbReference type="SAM" id="MobiDB-lite"/>
    </source>
</evidence>
<feature type="region of interest" description="Disordered" evidence="2">
    <location>
        <begin position="500"/>
        <end position="520"/>
    </location>
</feature>
<reference evidence="4" key="2">
    <citation type="submission" date="2020-05" db="EMBL/GenBank/DDBJ databases">
        <authorList>
            <person name="Kim H.-S."/>
            <person name="Proctor R.H."/>
            <person name="Brown D.W."/>
        </authorList>
    </citation>
    <scope>NUCLEOTIDE SEQUENCE</scope>
    <source>
        <strain evidence="4">NRRL 22465</strain>
    </source>
</reference>
<evidence type="ECO:0000256" key="1">
    <source>
        <dbReference type="ARBA" id="ARBA00023186"/>
    </source>
</evidence>
<dbReference type="GO" id="GO:0042407">
    <property type="term" value="P:cristae formation"/>
    <property type="evidence" value="ECO:0007669"/>
    <property type="project" value="TreeGrafter"/>
</dbReference>